<feature type="transmembrane region" description="Helical" evidence="8">
    <location>
        <begin position="175"/>
        <end position="194"/>
    </location>
</feature>
<evidence type="ECO:0000313" key="10">
    <source>
        <dbReference type="Proteomes" id="UP000619079"/>
    </source>
</evidence>
<evidence type="ECO:0000313" key="9">
    <source>
        <dbReference type="EMBL" id="MBJ6370683.1"/>
    </source>
</evidence>
<keyword evidence="6 8" id="KW-1133">Transmembrane helix</keyword>
<dbReference type="PANTHER" id="PTHR30269:SF37">
    <property type="entry name" value="MEMBRANE TRANSPORTER PROTEIN"/>
    <property type="match status" value="1"/>
</dbReference>
<evidence type="ECO:0000256" key="5">
    <source>
        <dbReference type="ARBA" id="ARBA00022692"/>
    </source>
</evidence>
<feature type="transmembrane region" description="Helical" evidence="8">
    <location>
        <begin position="80"/>
        <end position="99"/>
    </location>
</feature>
<comment type="subcellular location">
    <subcellularLocation>
        <location evidence="1 8">Cell membrane</location>
        <topology evidence="1 8">Multi-pass membrane protein</topology>
    </subcellularLocation>
</comment>
<keyword evidence="7 8" id="KW-0472">Membrane</keyword>
<evidence type="ECO:0000256" key="2">
    <source>
        <dbReference type="ARBA" id="ARBA00009142"/>
    </source>
</evidence>
<name>A0A8J7IJK1_9RHOB</name>
<comment type="similarity">
    <text evidence="2 8">Belongs to the 4-toluene sulfonate uptake permease (TSUP) (TC 2.A.102) family.</text>
</comment>
<dbReference type="EMBL" id="JAELVR010000002">
    <property type="protein sequence ID" value="MBJ6370683.1"/>
    <property type="molecule type" value="Genomic_DNA"/>
</dbReference>
<accession>A0A8J7IJK1</accession>
<protein>
    <recommendedName>
        <fullName evidence="8">Probable membrane transporter protein</fullName>
    </recommendedName>
</protein>
<feature type="transmembrane region" description="Helical" evidence="8">
    <location>
        <begin position="39"/>
        <end position="59"/>
    </location>
</feature>
<dbReference type="InterPro" id="IPR002781">
    <property type="entry name" value="TM_pro_TauE-like"/>
</dbReference>
<dbReference type="RefSeq" id="WP_199023457.1">
    <property type="nucleotide sequence ID" value="NZ_JAELVR010000002.1"/>
</dbReference>
<dbReference type="GO" id="GO:0005886">
    <property type="term" value="C:plasma membrane"/>
    <property type="evidence" value="ECO:0007669"/>
    <property type="project" value="UniProtKB-SubCell"/>
</dbReference>
<gene>
    <name evidence="9" type="ORF">JF290_04015</name>
</gene>
<evidence type="ECO:0000256" key="1">
    <source>
        <dbReference type="ARBA" id="ARBA00004651"/>
    </source>
</evidence>
<dbReference type="AlphaFoldDB" id="A0A8J7IJK1"/>
<reference evidence="9" key="1">
    <citation type="submission" date="2020-12" db="EMBL/GenBank/DDBJ databases">
        <title>Sedimentitalea sp. nov., isolated from sand in Incheon.</title>
        <authorList>
            <person name="Kim W."/>
        </authorList>
    </citation>
    <scope>NUCLEOTIDE SEQUENCE</scope>
    <source>
        <strain evidence="9">CAU 1593</strain>
    </source>
</reference>
<dbReference type="Pfam" id="PF01925">
    <property type="entry name" value="TauE"/>
    <property type="match status" value="1"/>
</dbReference>
<keyword evidence="10" id="KW-1185">Reference proteome</keyword>
<evidence type="ECO:0000256" key="6">
    <source>
        <dbReference type="ARBA" id="ARBA00022989"/>
    </source>
</evidence>
<feature type="transmembrane region" description="Helical" evidence="8">
    <location>
        <begin position="201"/>
        <end position="222"/>
    </location>
</feature>
<keyword evidence="4 8" id="KW-1003">Cell membrane</keyword>
<keyword evidence="5 8" id="KW-0812">Transmembrane</keyword>
<evidence type="ECO:0000256" key="8">
    <source>
        <dbReference type="RuleBase" id="RU363041"/>
    </source>
</evidence>
<evidence type="ECO:0000256" key="4">
    <source>
        <dbReference type="ARBA" id="ARBA00022475"/>
    </source>
</evidence>
<organism evidence="9 10">
    <name type="scientific">Sedimentitalea arenosa</name>
    <dbReference type="NCBI Taxonomy" id="2798803"/>
    <lineage>
        <taxon>Bacteria</taxon>
        <taxon>Pseudomonadati</taxon>
        <taxon>Pseudomonadota</taxon>
        <taxon>Alphaproteobacteria</taxon>
        <taxon>Rhodobacterales</taxon>
        <taxon>Paracoccaceae</taxon>
        <taxon>Sedimentitalea</taxon>
    </lineage>
</organism>
<dbReference type="InterPro" id="IPR052017">
    <property type="entry name" value="TSUP"/>
</dbReference>
<keyword evidence="3" id="KW-0813">Transport</keyword>
<comment type="caution">
    <text evidence="9">The sequence shown here is derived from an EMBL/GenBank/DDBJ whole genome shotgun (WGS) entry which is preliminary data.</text>
</comment>
<dbReference type="PANTHER" id="PTHR30269">
    <property type="entry name" value="TRANSMEMBRANE PROTEIN YFCA"/>
    <property type="match status" value="1"/>
</dbReference>
<dbReference type="Proteomes" id="UP000619079">
    <property type="component" value="Unassembled WGS sequence"/>
</dbReference>
<sequence length="250" mass="26107">MPDTLAQVLALPGLGWLIAAAFLAGTVRGFSGFGTAMVYLPVAAQVISPLWAIVTLVVMDVFGPLPIVRRAARDANRGDLARLLVATLCLLPLGLATLAAVSPDIYRYALSTVSLTLVACLALGLRYQGALRPPMVYAIGCAAGFLGGLVGVPGPPVILFYMASTLPVQVVRANVLLYLFLFDFLLLMVIGLRGELSLSPIVLGLILAVPNVLGNLLGARLFDPARAGLYRAVAYAIVAASALAGLPPWD</sequence>
<proteinExistence type="inferred from homology"/>
<evidence type="ECO:0000256" key="7">
    <source>
        <dbReference type="ARBA" id="ARBA00023136"/>
    </source>
</evidence>
<feature type="transmembrane region" description="Helical" evidence="8">
    <location>
        <begin position="228"/>
        <end position="246"/>
    </location>
</feature>
<evidence type="ECO:0000256" key="3">
    <source>
        <dbReference type="ARBA" id="ARBA00022448"/>
    </source>
</evidence>
<feature type="transmembrane region" description="Helical" evidence="8">
    <location>
        <begin position="137"/>
        <end position="163"/>
    </location>
</feature>